<dbReference type="Proteomes" id="UP000030564">
    <property type="component" value="Unassembled WGS sequence"/>
</dbReference>
<evidence type="ECO:0008006" key="3">
    <source>
        <dbReference type="Google" id="ProtNLM"/>
    </source>
</evidence>
<proteinExistence type="predicted"/>
<reference evidence="1 2" key="1">
    <citation type="submission" date="2014-10" db="EMBL/GenBank/DDBJ databases">
        <title>Draft genome sequence of Pseudomonas chlororaphis EA105.</title>
        <authorList>
            <person name="McCully L.M."/>
            <person name="Bitzer A.S."/>
            <person name="Spence C."/>
            <person name="Bais H."/>
            <person name="Silby M.W."/>
        </authorList>
    </citation>
    <scope>NUCLEOTIDE SEQUENCE [LARGE SCALE GENOMIC DNA]</scope>
    <source>
        <strain evidence="1 2">EA105</strain>
    </source>
</reference>
<accession>A0A0A6DIZ5</accession>
<protein>
    <recommendedName>
        <fullName evidence="3">DUF3077 domain-containing protein</fullName>
    </recommendedName>
</protein>
<dbReference type="EMBL" id="JSFK01000002">
    <property type="protein sequence ID" value="KHA74687.1"/>
    <property type="molecule type" value="Genomic_DNA"/>
</dbReference>
<evidence type="ECO:0000313" key="2">
    <source>
        <dbReference type="Proteomes" id="UP000030564"/>
    </source>
</evidence>
<name>A0A0A6DIZ5_9PSED</name>
<gene>
    <name evidence="1" type="ORF">NZ35_05445</name>
</gene>
<evidence type="ECO:0000313" key="1">
    <source>
        <dbReference type="EMBL" id="KHA74687.1"/>
    </source>
</evidence>
<comment type="caution">
    <text evidence="1">The sequence shown here is derived from an EMBL/GenBank/DDBJ whole genome shotgun (WGS) entry which is preliminary data.</text>
</comment>
<dbReference type="Pfam" id="PF19619">
    <property type="entry name" value="DUF6124"/>
    <property type="match status" value="1"/>
</dbReference>
<sequence length="125" mass="13683">MPQSKLAENATELNSKKVNDKKQGSKYIFFIESAIEEIFPPSKRIRLRSASKSKNFGATNKSVPSHSQDMLSISAIAAKLADDIEGSNRSVAVALVRIADGAQIMVERALDHLEELIAVRQTVNT</sequence>
<organism evidence="1 2">
    <name type="scientific">Pseudomonas chlororaphis</name>
    <dbReference type="NCBI Taxonomy" id="587753"/>
    <lineage>
        <taxon>Bacteria</taxon>
        <taxon>Pseudomonadati</taxon>
        <taxon>Pseudomonadota</taxon>
        <taxon>Gammaproteobacteria</taxon>
        <taxon>Pseudomonadales</taxon>
        <taxon>Pseudomonadaceae</taxon>
        <taxon>Pseudomonas</taxon>
    </lineage>
</organism>
<dbReference type="AlphaFoldDB" id="A0A0A6DIZ5"/>